<dbReference type="InterPro" id="IPR010718">
    <property type="entry name" value="DUF1294"/>
</dbReference>
<dbReference type="PROSITE" id="PS51857">
    <property type="entry name" value="CSD_2"/>
    <property type="match status" value="1"/>
</dbReference>
<keyword evidence="2" id="KW-1133">Transmembrane helix</keyword>
<dbReference type="Proteomes" id="UP001163882">
    <property type="component" value="Chromosome"/>
</dbReference>
<keyword evidence="2" id="KW-0812">Transmembrane</keyword>
<feature type="transmembrane region" description="Helical" evidence="2">
    <location>
        <begin position="171"/>
        <end position="195"/>
    </location>
</feature>
<feature type="transmembrane region" description="Helical" evidence="2">
    <location>
        <begin position="85"/>
        <end position="103"/>
    </location>
</feature>
<dbReference type="SMART" id="SM00357">
    <property type="entry name" value="CSP"/>
    <property type="match status" value="1"/>
</dbReference>
<evidence type="ECO:0000256" key="2">
    <source>
        <dbReference type="SAM" id="Phobius"/>
    </source>
</evidence>
<keyword evidence="5" id="KW-1185">Reference proteome</keyword>
<organism evidence="4 5">
    <name type="scientific">Pelagibacterium flavum</name>
    <dbReference type="NCBI Taxonomy" id="2984530"/>
    <lineage>
        <taxon>Bacteria</taxon>
        <taxon>Pseudomonadati</taxon>
        <taxon>Pseudomonadota</taxon>
        <taxon>Alphaproteobacteria</taxon>
        <taxon>Hyphomicrobiales</taxon>
        <taxon>Devosiaceae</taxon>
        <taxon>Pelagibacterium</taxon>
    </lineage>
</organism>
<dbReference type="SUPFAM" id="SSF50249">
    <property type="entry name" value="Nucleic acid-binding proteins"/>
    <property type="match status" value="1"/>
</dbReference>
<dbReference type="Gene3D" id="2.40.50.140">
    <property type="entry name" value="Nucleic acid-binding proteins"/>
    <property type="match status" value="1"/>
</dbReference>
<evidence type="ECO:0000259" key="3">
    <source>
        <dbReference type="PROSITE" id="PS51857"/>
    </source>
</evidence>
<dbReference type="InterPro" id="IPR002059">
    <property type="entry name" value="CSP_DNA-bd"/>
</dbReference>
<reference evidence="4" key="1">
    <citation type="submission" date="2022-10" db="EMBL/GenBank/DDBJ databases">
        <title>YIM 151497 complete genome.</title>
        <authorList>
            <person name="Chen X."/>
        </authorList>
    </citation>
    <scope>NUCLEOTIDE SEQUENCE</scope>
    <source>
        <strain evidence="4">YIM 151497</strain>
    </source>
</reference>
<feature type="domain" description="CSD" evidence="3">
    <location>
        <begin position="1"/>
        <end position="65"/>
    </location>
</feature>
<dbReference type="PANTHER" id="PTHR12962:SF1">
    <property type="entry name" value="COLD SHOCK DOMAIN-CONTAINING PROTEIN CG9705"/>
    <property type="match status" value="1"/>
</dbReference>
<evidence type="ECO:0000313" key="4">
    <source>
        <dbReference type="EMBL" id="UYQ72256.1"/>
    </source>
</evidence>
<gene>
    <name evidence="4" type="ORF">OF122_00200</name>
</gene>
<dbReference type="EMBL" id="CP107716">
    <property type="protein sequence ID" value="UYQ72256.1"/>
    <property type="molecule type" value="Genomic_DNA"/>
</dbReference>
<dbReference type="PANTHER" id="PTHR12962">
    <property type="entry name" value="CALCIUM-REGULATED HEAT STABLE PROTEIN CRHSP-24-RELATED"/>
    <property type="match status" value="1"/>
</dbReference>
<keyword evidence="1" id="KW-0597">Phosphoprotein</keyword>
<proteinExistence type="predicted"/>
<dbReference type="Pfam" id="PF00313">
    <property type="entry name" value="CSD"/>
    <property type="match status" value="1"/>
</dbReference>
<protein>
    <submittedName>
        <fullName evidence="4">Cold shock and DUF1294 domain-containing protein</fullName>
    </submittedName>
</protein>
<dbReference type="InterPro" id="IPR011129">
    <property type="entry name" value="CSD"/>
</dbReference>
<accession>A0ABY6INR4</accession>
<dbReference type="CDD" id="cd04458">
    <property type="entry name" value="CSP_CDS"/>
    <property type="match status" value="1"/>
</dbReference>
<dbReference type="Pfam" id="PF06961">
    <property type="entry name" value="DUF1294"/>
    <property type="match status" value="1"/>
</dbReference>
<dbReference type="RefSeq" id="WP_264225895.1">
    <property type="nucleotide sequence ID" value="NZ_CP107716.1"/>
</dbReference>
<feature type="transmembrane region" description="Helical" evidence="2">
    <location>
        <begin position="109"/>
        <end position="127"/>
    </location>
</feature>
<dbReference type="InterPro" id="IPR012340">
    <property type="entry name" value="NA-bd_OB-fold"/>
</dbReference>
<name>A0ABY6INR4_9HYPH</name>
<keyword evidence="2" id="KW-0472">Membrane</keyword>
<dbReference type="InterPro" id="IPR052069">
    <property type="entry name" value="Ca-reg_mRNA-binding_domain"/>
</dbReference>
<evidence type="ECO:0000256" key="1">
    <source>
        <dbReference type="ARBA" id="ARBA00022553"/>
    </source>
</evidence>
<evidence type="ECO:0000313" key="5">
    <source>
        <dbReference type="Proteomes" id="UP001163882"/>
    </source>
</evidence>
<sequence>MEKGTLIEWDDDRGFGFIKPDGPRAKIFVHISAFETGRRPQRGERLAFSPGTGRDGKPAAREAWLEGIKKVQRPARPSHFDRNDYRVWAAVGLLVLVFAIIILDRAPFWLIAPYAIMGGASWLAYWMDKQRAIAGQWRISEAGLHGLDAVFGIIGGLLAQQVFRHKTSKPGFVMTTGAIALLHGLVLVAIVSGALPHAELAALLG</sequence>